<dbReference type="PANTHER" id="PTHR35528">
    <property type="entry name" value="BLL1675 PROTEIN"/>
    <property type="match status" value="1"/>
</dbReference>
<evidence type="ECO:0000259" key="1">
    <source>
        <dbReference type="Pfam" id="PF13610"/>
    </source>
</evidence>
<accession>A0A3B0S870</accession>
<proteinExistence type="predicted"/>
<name>A0A3B0S870_9ZZZZ</name>
<protein>
    <submittedName>
        <fullName evidence="2">Mobile element protein</fullName>
    </submittedName>
</protein>
<sequence>MYARLIRRDRPFVGDKWHLDEMVTSIRGKKHWLWRAVGPHGNSLDILVQSRRNAKAANRLMRKLMKQFGMPDQILLLSGTTLLVKLPPAKPVCLGKLKLGLLT</sequence>
<dbReference type="PANTHER" id="PTHR35528:SF3">
    <property type="entry name" value="BLL1675 PROTEIN"/>
    <property type="match status" value="1"/>
</dbReference>
<dbReference type="AlphaFoldDB" id="A0A3B0S870"/>
<dbReference type="EMBL" id="UOEG01000222">
    <property type="protein sequence ID" value="VAW01208.1"/>
    <property type="molecule type" value="Genomic_DNA"/>
</dbReference>
<dbReference type="Pfam" id="PF13610">
    <property type="entry name" value="DDE_Tnp_IS240"/>
    <property type="match status" value="1"/>
</dbReference>
<feature type="domain" description="DDE" evidence="1">
    <location>
        <begin position="15"/>
        <end position="74"/>
    </location>
</feature>
<dbReference type="InterPro" id="IPR052183">
    <property type="entry name" value="IS_Transposase"/>
</dbReference>
<evidence type="ECO:0000313" key="2">
    <source>
        <dbReference type="EMBL" id="VAW01208.1"/>
    </source>
</evidence>
<gene>
    <name evidence="2" type="ORF">MNBD_ALPHA07-464</name>
</gene>
<organism evidence="2">
    <name type="scientific">hydrothermal vent metagenome</name>
    <dbReference type="NCBI Taxonomy" id="652676"/>
    <lineage>
        <taxon>unclassified sequences</taxon>
        <taxon>metagenomes</taxon>
        <taxon>ecological metagenomes</taxon>
    </lineage>
</organism>
<dbReference type="InterPro" id="IPR032874">
    <property type="entry name" value="DDE_dom"/>
</dbReference>
<reference evidence="2" key="1">
    <citation type="submission" date="2018-06" db="EMBL/GenBank/DDBJ databases">
        <authorList>
            <person name="Zhirakovskaya E."/>
        </authorList>
    </citation>
    <scope>NUCLEOTIDE SEQUENCE</scope>
</reference>